<dbReference type="OrthoDB" id="9794575at2"/>
<dbReference type="eggNOG" id="COG0438">
    <property type="taxonomic scope" value="Bacteria"/>
</dbReference>
<keyword evidence="2 4" id="KW-0808">Transferase</keyword>
<keyword evidence="5" id="KW-1185">Reference proteome</keyword>
<evidence type="ECO:0000313" key="4">
    <source>
        <dbReference type="EMBL" id="KGN32406.1"/>
    </source>
</evidence>
<evidence type="ECO:0000256" key="1">
    <source>
        <dbReference type="ARBA" id="ARBA00022676"/>
    </source>
</evidence>
<dbReference type="Gene3D" id="3.40.50.2000">
    <property type="entry name" value="Glycogen Phosphorylase B"/>
    <property type="match status" value="2"/>
</dbReference>
<dbReference type="SUPFAM" id="SSF53756">
    <property type="entry name" value="UDP-Glycosyltransferase/glycogen phosphorylase"/>
    <property type="match status" value="1"/>
</dbReference>
<proteinExistence type="predicted"/>
<feature type="domain" description="Glycosyltransferase subfamily 4-like N-terminal" evidence="3">
    <location>
        <begin position="21"/>
        <end position="229"/>
    </location>
</feature>
<dbReference type="Pfam" id="PF13579">
    <property type="entry name" value="Glyco_trans_4_4"/>
    <property type="match status" value="1"/>
</dbReference>
<comment type="caution">
    <text evidence="4">The sequence shown here is derived from an EMBL/GenBank/DDBJ whole genome shotgun (WGS) entry which is preliminary data.</text>
</comment>
<organism evidence="4 5">
    <name type="scientific">Knoellia sinensis KCTC 19936</name>
    <dbReference type="NCBI Taxonomy" id="1385520"/>
    <lineage>
        <taxon>Bacteria</taxon>
        <taxon>Bacillati</taxon>
        <taxon>Actinomycetota</taxon>
        <taxon>Actinomycetes</taxon>
        <taxon>Micrococcales</taxon>
        <taxon>Intrasporangiaceae</taxon>
        <taxon>Knoellia</taxon>
    </lineage>
</organism>
<name>A0A0A0J9X9_9MICO</name>
<dbReference type="STRING" id="1385520.N802_18750"/>
<dbReference type="InterPro" id="IPR028098">
    <property type="entry name" value="Glyco_trans_4-like_N"/>
</dbReference>
<evidence type="ECO:0000259" key="3">
    <source>
        <dbReference type="Pfam" id="PF13579"/>
    </source>
</evidence>
<evidence type="ECO:0000256" key="2">
    <source>
        <dbReference type="ARBA" id="ARBA00022679"/>
    </source>
</evidence>
<reference evidence="4 5" key="1">
    <citation type="submission" date="2013-08" db="EMBL/GenBank/DDBJ databases">
        <title>The genome sequence of Knoellia sinensis.</title>
        <authorList>
            <person name="Zhu W."/>
            <person name="Wang G."/>
        </authorList>
    </citation>
    <scope>NUCLEOTIDE SEQUENCE [LARGE SCALE GENOMIC DNA]</scope>
    <source>
        <strain evidence="4 5">KCTC 19936</strain>
    </source>
</reference>
<evidence type="ECO:0000313" key="5">
    <source>
        <dbReference type="Proteomes" id="UP000030002"/>
    </source>
</evidence>
<dbReference type="Proteomes" id="UP000030002">
    <property type="component" value="Unassembled WGS sequence"/>
</dbReference>
<protein>
    <submittedName>
        <fullName evidence="4">Glycosyl transferase</fullName>
    </submittedName>
</protein>
<dbReference type="GO" id="GO:0016757">
    <property type="term" value="F:glycosyltransferase activity"/>
    <property type="evidence" value="ECO:0007669"/>
    <property type="project" value="UniProtKB-KW"/>
</dbReference>
<dbReference type="AlphaFoldDB" id="A0A0A0J9X9"/>
<accession>A0A0A0J9X9</accession>
<gene>
    <name evidence="4" type="ORF">N802_18750</name>
</gene>
<keyword evidence="1" id="KW-0328">Glycosyltransferase</keyword>
<dbReference type="RefSeq" id="WP_035916191.1">
    <property type="nucleotide sequence ID" value="NZ_AVPJ01000007.1"/>
</dbReference>
<sequence length="447" mass="49892">MPDESPHVLYVAWGFPPCRAGGVYRALATANAFARAGCRVTVLTAEREAFERYTGTDPSMEEQVDESIEVVRIPFDWPGMESDLRRWSAARVFAPRLWRKWRAKEDQKDFPEAAYGPWWGPLRAAALQIHARDAVDLVVATANPNVDFAAAQILNEQHGVPYVMDYRDAWMLDVFDGSLLHEEGGRVEQLERSLLEKSSEVWFVNEPIRAWHAERHPDIADRMHVVANGYDPEFAPEPQLEAPPADKPLSFGYIGTVSPKVPLAEFAEGWRVAHERHPELATATAQVRGYLGFYSTPSPVLLNLIDEYSDVNLSYGGPVPKAEVRQVYENFDVCLLILGAGKYVTSGKVFEYTSTALPIVSVHDPGNAASDVLRDYPLWFPVDDLEPESIARALEAAAEAARNATPEVRQACRDYSLTFARDLQLQPRVEALRELAGGRDSLEGRTA</sequence>
<dbReference type="EMBL" id="AVPJ01000007">
    <property type="protein sequence ID" value="KGN32406.1"/>
    <property type="molecule type" value="Genomic_DNA"/>
</dbReference>